<dbReference type="KEGG" id="pft:JBW_04519"/>
<dbReference type="Gene3D" id="3.10.310.10">
    <property type="entry name" value="Diaminopimelate Epimerase, Chain A, domain 1"/>
    <property type="match status" value="2"/>
</dbReference>
<dbReference type="OrthoDB" id="9779763at2"/>
<dbReference type="PANTHER" id="PTHR43709:SF2">
    <property type="entry name" value="DUF453 DOMAIN PROTEIN (AFU_ORTHOLOGUE AFUA_6G00360)"/>
    <property type="match status" value="1"/>
</dbReference>
<dbReference type="RefSeq" id="WP_007955155.1">
    <property type="nucleotide sequence ID" value="NZ_CP010978.1"/>
</dbReference>
<dbReference type="Pfam" id="PF04303">
    <property type="entry name" value="PrpF"/>
    <property type="match status" value="1"/>
</dbReference>
<keyword evidence="2" id="KW-0413">Isomerase</keyword>
<comment type="similarity">
    <text evidence="1">Belongs to the PrpF family.</text>
</comment>
<protein>
    <submittedName>
        <fullName evidence="3">PrpF protein</fullName>
    </submittedName>
</protein>
<dbReference type="GO" id="GO:0016853">
    <property type="term" value="F:isomerase activity"/>
    <property type="evidence" value="ECO:0007669"/>
    <property type="project" value="UniProtKB-KW"/>
</dbReference>
<sequence length="385" mass="40963">MEEYVKIPAVIMRGGTSKGAYLMMEDLPEDPVLRDKVILAIYGSPDARQINGIGGADPLTSKVALIARSNRENVDVDYTFGYVGIKDAVVDYEGNCGNMSSGVGPFAIQKGLVVIEEPITKVRIYNTNTKKIIEAEIPVKDGEVITEGDYSIDGVPGTGARITLNFLNSGGSKTGKLLPTGNVVDEIILRNGNLIRVSIVDAANPSIFVKAEDIGLTGLEMPKDTENNPDILEVMEDIRTTAAVMMGLSLTKEKTGPAVPKVAFVSSPKDYVALNGSKVKADDIDLVARTKALTVMHKAYAVTGGICVAAAALIQGTVVNEIVSSQAKASGIVRLGHPSGTLDFEISLEKMLNGGWNLSKAGVSRTAKPIMDGHVYVSRRIFNPQ</sequence>
<dbReference type="SUPFAM" id="SSF54506">
    <property type="entry name" value="Diaminopimelate epimerase-like"/>
    <property type="match status" value="2"/>
</dbReference>
<evidence type="ECO:0000313" key="3">
    <source>
        <dbReference type="EMBL" id="AJQ29848.1"/>
    </source>
</evidence>
<name>I9DJW9_9FIRM</name>
<organism evidence="3 4">
    <name type="scientific">Pelosinus fermentans JBW45</name>
    <dbReference type="NCBI Taxonomy" id="1192197"/>
    <lineage>
        <taxon>Bacteria</taxon>
        <taxon>Bacillati</taxon>
        <taxon>Bacillota</taxon>
        <taxon>Negativicutes</taxon>
        <taxon>Selenomonadales</taxon>
        <taxon>Sporomusaceae</taxon>
        <taxon>Pelosinus</taxon>
    </lineage>
</organism>
<dbReference type="HOGENOM" id="CLU_026443_2_0_9"/>
<accession>I9DJW9</accession>
<evidence type="ECO:0000313" key="4">
    <source>
        <dbReference type="Proteomes" id="UP000005361"/>
    </source>
</evidence>
<dbReference type="STRING" id="1192197.JBW_04519"/>
<proteinExistence type="inferred from homology"/>
<dbReference type="AlphaFoldDB" id="I9DJW9"/>
<gene>
    <name evidence="3" type="ORF">JBW_04519</name>
</gene>
<reference evidence="4" key="2">
    <citation type="submission" date="2015-02" db="EMBL/GenBank/DDBJ databases">
        <title>Complete Genome Sequence of Pelosinus fermentans JBW45.</title>
        <authorList>
            <person name="De Leon K.B."/>
            <person name="Utturkar S.M."/>
            <person name="Camilleri L.B."/>
            <person name="Arkin A.P."/>
            <person name="Fields M.W."/>
            <person name="Brown S.D."/>
            <person name="Wall J.D."/>
        </authorList>
    </citation>
    <scope>NUCLEOTIDE SEQUENCE [LARGE SCALE GENOMIC DNA]</scope>
    <source>
        <strain evidence="4">JBW45</strain>
    </source>
</reference>
<dbReference type="InterPro" id="IPR007400">
    <property type="entry name" value="PrpF-like"/>
</dbReference>
<evidence type="ECO:0000256" key="1">
    <source>
        <dbReference type="ARBA" id="ARBA00007673"/>
    </source>
</evidence>
<dbReference type="Proteomes" id="UP000005361">
    <property type="component" value="Chromosome"/>
</dbReference>
<dbReference type="PANTHER" id="PTHR43709">
    <property type="entry name" value="ACONITATE ISOMERASE-RELATED"/>
    <property type="match status" value="1"/>
</dbReference>
<evidence type="ECO:0000256" key="2">
    <source>
        <dbReference type="ARBA" id="ARBA00023235"/>
    </source>
</evidence>
<dbReference type="EMBL" id="CP010978">
    <property type="protein sequence ID" value="AJQ29848.1"/>
    <property type="molecule type" value="Genomic_DNA"/>
</dbReference>
<reference evidence="3 4" key="1">
    <citation type="journal article" date="2015" name="Genome Announc.">
        <title>Complete Genome Sequence of Pelosinus fermentans JBW45, a Member of a Remarkably Competitive Group of Negativicutes in the Firmicutes Phylum.</title>
        <authorList>
            <person name="De Leon K.B."/>
            <person name="Utturkar S.M."/>
            <person name="Camilleri L.B."/>
            <person name="Elias D.A."/>
            <person name="Arkin A.P."/>
            <person name="Fields M.W."/>
            <person name="Brown S.D."/>
            <person name="Wall J.D."/>
        </authorList>
    </citation>
    <scope>NUCLEOTIDE SEQUENCE [LARGE SCALE GENOMIC DNA]</scope>
    <source>
        <strain evidence="3 4">JBW45</strain>
    </source>
</reference>